<gene>
    <name evidence="1" type="ORF">F6X53_20750</name>
</gene>
<dbReference type="Proteomes" id="UP000474159">
    <property type="component" value="Unassembled WGS sequence"/>
</dbReference>
<comment type="caution">
    <text evidence="1">The sequence shown here is derived from an EMBL/GenBank/DDBJ whole genome shotgun (WGS) entry which is preliminary data.</text>
</comment>
<proteinExistence type="predicted"/>
<evidence type="ECO:0000313" key="2">
    <source>
        <dbReference type="Proteomes" id="UP000474159"/>
    </source>
</evidence>
<dbReference type="RefSeq" id="WP_151002149.1">
    <property type="nucleotide sequence ID" value="NZ_BPQY01000808.1"/>
</dbReference>
<evidence type="ECO:0000313" key="1">
    <source>
        <dbReference type="EMBL" id="KAB1077102.1"/>
    </source>
</evidence>
<sequence>MPRYQFSIKFGHQSPSHLKTVELRDESRALAAGKRVADVVAVRLQGNKQLANATLIVSDAGGLVVCEFPFSGDLASALKSLGMLD</sequence>
<dbReference type="AlphaFoldDB" id="A0A6L3SUG3"/>
<name>A0A6L3SUG3_9HYPH</name>
<reference evidence="1 2" key="1">
    <citation type="submission" date="2019-09" db="EMBL/GenBank/DDBJ databases">
        <title>YIM 48816 draft genome.</title>
        <authorList>
            <person name="Jiang L."/>
        </authorList>
    </citation>
    <scope>NUCLEOTIDE SEQUENCE [LARGE SCALE GENOMIC DNA]</scope>
    <source>
        <strain evidence="1 2">YIM 48816</strain>
    </source>
</reference>
<accession>A0A6L3SUG3</accession>
<keyword evidence="2" id="KW-1185">Reference proteome</keyword>
<protein>
    <submittedName>
        <fullName evidence="1">Uncharacterized protein</fullName>
    </submittedName>
</protein>
<organism evidence="1 2">
    <name type="scientific">Methylobacterium soli</name>
    <dbReference type="NCBI Taxonomy" id="553447"/>
    <lineage>
        <taxon>Bacteria</taxon>
        <taxon>Pseudomonadati</taxon>
        <taxon>Pseudomonadota</taxon>
        <taxon>Alphaproteobacteria</taxon>
        <taxon>Hyphomicrobiales</taxon>
        <taxon>Methylobacteriaceae</taxon>
        <taxon>Methylobacterium</taxon>
    </lineage>
</organism>
<dbReference type="EMBL" id="VZZK01000024">
    <property type="protein sequence ID" value="KAB1077102.1"/>
    <property type="molecule type" value="Genomic_DNA"/>
</dbReference>
<dbReference type="OrthoDB" id="8296556at2"/>